<comment type="cofactor">
    <cofactor evidence="1">
        <name>Zn(2+)</name>
        <dbReference type="ChEBI" id="CHEBI:29105"/>
    </cofactor>
</comment>
<dbReference type="AlphaFoldDB" id="A0A7W9W7N7"/>
<dbReference type="PRINTS" id="PR00906">
    <property type="entry name" value="SECA"/>
</dbReference>
<dbReference type="Pfam" id="PF07517">
    <property type="entry name" value="SecA_DEAD"/>
    <property type="match status" value="1"/>
</dbReference>
<organism evidence="18 19">
    <name type="scientific">Armatimonas rosea</name>
    <dbReference type="NCBI Taxonomy" id="685828"/>
    <lineage>
        <taxon>Bacteria</taxon>
        <taxon>Bacillati</taxon>
        <taxon>Armatimonadota</taxon>
        <taxon>Armatimonadia</taxon>
        <taxon>Armatimonadales</taxon>
        <taxon>Armatimonadaceae</taxon>
        <taxon>Armatimonas</taxon>
    </lineage>
</organism>
<dbReference type="InterPro" id="IPR044722">
    <property type="entry name" value="SecA_SF2_C"/>
</dbReference>
<dbReference type="PROSITE" id="PS51196">
    <property type="entry name" value="SECA_MOTOR_DEAD"/>
    <property type="match status" value="1"/>
</dbReference>
<comment type="catalytic activity">
    <reaction evidence="14">
        <text>ATP + H2O + cellular proteinSide 1 = ADP + phosphate + cellular proteinSide 2.</text>
        <dbReference type="EC" id="7.4.2.8"/>
    </reaction>
</comment>
<dbReference type="CDD" id="cd18803">
    <property type="entry name" value="SF2_C_secA"/>
    <property type="match status" value="1"/>
</dbReference>
<dbReference type="GO" id="GO:0017038">
    <property type="term" value="P:protein import"/>
    <property type="evidence" value="ECO:0007669"/>
    <property type="project" value="InterPro"/>
</dbReference>
<comment type="subunit">
    <text evidence="14">Monomer and homodimer. Part of the essential Sec protein translocation apparatus which comprises SecA, SecYEG and auxiliary proteins SecDF. Other proteins may also be involved.</text>
</comment>
<dbReference type="InterPro" id="IPR036266">
    <property type="entry name" value="SecA_Wing/Scaffold_sf"/>
</dbReference>
<comment type="function">
    <text evidence="14">Part of the Sec protein translocase complex. Interacts with the SecYEG preprotein conducting channel. Has a central role in coupling the hydrolysis of ATP to the transfer of proteins into and across the cell membrane, serving as an ATP-driven molecular motor driving the stepwise translocation of polypeptide chains across the membrane.</text>
</comment>
<feature type="binding site" evidence="14">
    <location>
        <position position="102"/>
    </location>
    <ligand>
        <name>ATP</name>
        <dbReference type="ChEBI" id="CHEBI:30616"/>
    </ligand>
</feature>
<dbReference type="Gene3D" id="1.10.3060.10">
    <property type="entry name" value="Helical scaffold and wing domains of SecA"/>
    <property type="match status" value="1"/>
</dbReference>
<dbReference type="InterPro" id="IPR027417">
    <property type="entry name" value="P-loop_NTPase"/>
</dbReference>
<keyword evidence="8" id="KW-0862">Zinc</keyword>
<evidence type="ECO:0000256" key="6">
    <source>
        <dbReference type="ARBA" id="ARBA00022723"/>
    </source>
</evidence>
<evidence type="ECO:0000256" key="11">
    <source>
        <dbReference type="ARBA" id="ARBA00022967"/>
    </source>
</evidence>
<dbReference type="Pfam" id="PF01043">
    <property type="entry name" value="SecA_PP_bind"/>
    <property type="match status" value="1"/>
</dbReference>
<dbReference type="GO" id="GO:0008564">
    <property type="term" value="F:protein-exporting ATPase activity"/>
    <property type="evidence" value="ECO:0007669"/>
    <property type="project" value="UniProtKB-EC"/>
</dbReference>
<evidence type="ECO:0000256" key="15">
    <source>
        <dbReference type="SAM" id="MobiDB-lite"/>
    </source>
</evidence>
<gene>
    <name evidence="14" type="primary">secA</name>
    <name evidence="18" type="ORF">HNQ39_003683</name>
</gene>
<dbReference type="Pfam" id="PF02810">
    <property type="entry name" value="SEC-C"/>
    <property type="match status" value="1"/>
</dbReference>
<feature type="region of interest" description="Disordered" evidence="15">
    <location>
        <begin position="1083"/>
        <end position="1119"/>
    </location>
</feature>
<evidence type="ECO:0000313" key="19">
    <source>
        <dbReference type="Proteomes" id="UP000520814"/>
    </source>
</evidence>
<sequence>MDFLRKLFDNNERDVRKYRKVVEKINAIEPQFKALTDEQLKAKTDEFRQRVKDAVGDESEYTDPKMLRAAYDKALDSILVEAFAACREAGWRALGMRHFDVQLIGGMVQHDGRISELRTGEGKTLTSTLATYLNAIAGKGVHLVTANDYLVKRDAIWMGPVYAALGMTVGILQGHSPETGEGGGTFIYDPSYEDPSVDGLDERFKYARQTYDRRDAYACDILYATSAELGFDYLRDNMAPTLEHVVQHRGHWFAIIDECDSNLIDEARTPLIISGTAQRSSELYYVFSSIMPQLEKGEAKKDKYDTTTDEKDYTVDEKAKNATFTERGMEKVEEILRKMGHDIQDISSMENLEYMQHAVAALKAHAVFELDIDYVVKPNQEGKPEIVIVDESTGRLMFGRRWSDGLHQAVEAKEGIKIENEQQTLATITIQNYFRLYAKLAGMTGTAKTEEDEFRKIYALDVVQVPTNKPMQRKDVADMIYKSLEAKLRGIASEVLTVHCRQQPLLVGTRSIEMSERVSSRLTFQALELLSAITILRARLLEKRKELGEEKYGQFTAVLNRRVDDLNLPMLAPLAKELGMGTKMTDEAQVAAFASLLGLDKADENAVKNLVALHGKSATEVSTELVTAQLKALREALEYGIPHNVLNAKYHEQEARIIAEAGRRGAVTIATNMAGRGVDILLGGSHYKEVEGQEEKERDFSYRRGGRRAGIAHVVTGRDQAASGVEGTHSLTEEENLDLAKEREEVRARGGLYILGTERHESRRIDNQLRGRSGRQGDPGTSKFHVSLEDYLWRAFGERNSLQLAALKAWEEDQAVDMPILSKMIERAQKKVEQHNFDSRKHVLEYDDVMNVQREVIYGERRKLLQGAELRDTLTSYLHETVDTMVELNCPDGIPSEEWDKEKLYHDLNEQFPLANFASYDELKDLTKAELAQKLHDLADEAYDAKEEEVGPELMREIERHLLRQTIDQTWIQHLQAMDYLREGIGLRGYAQVDPLVAYKKEAMEVFSQMQAGLVGDTVRNVFVAQLQQDMPDFEQEQDIFNLLQQYGGESVPMELGGEGGPVMENPIVPEVNALLAAAAEAAQSTAPRKIDPNDPCPCGSGKKYKQCHRGKPLPADVA</sequence>
<keyword evidence="13 14" id="KW-0472">Membrane</keyword>
<evidence type="ECO:0000259" key="17">
    <source>
        <dbReference type="PROSITE" id="PS51196"/>
    </source>
</evidence>
<comment type="similarity">
    <text evidence="2 14">Belongs to the SecA family.</text>
</comment>
<dbReference type="SMART" id="SM00957">
    <property type="entry name" value="SecA_DEAD"/>
    <property type="match status" value="1"/>
</dbReference>
<dbReference type="InterPro" id="IPR036670">
    <property type="entry name" value="SecA_X-link_sf"/>
</dbReference>
<dbReference type="Pfam" id="PF07516">
    <property type="entry name" value="SecA_SW"/>
    <property type="match status" value="1"/>
</dbReference>
<dbReference type="InterPro" id="IPR014001">
    <property type="entry name" value="Helicase_ATP-bd"/>
</dbReference>
<feature type="binding site" evidence="14">
    <location>
        <begin position="120"/>
        <end position="124"/>
    </location>
    <ligand>
        <name>ATP</name>
        <dbReference type="ChEBI" id="CHEBI:30616"/>
    </ligand>
</feature>
<dbReference type="GO" id="GO:0046872">
    <property type="term" value="F:metal ion binding"/>
    <property type="evidence" value="ECO:0007669"/>
    <property type="project" value="UniProtKB-KW"/>
</dbReference>
<dbReference type="GO" id="GO:0005524">
    <property type="term" value="F:ATP binding"/>
    <property type="evidence" value="ECO:0007669"/>
    <property type="project" value="UniProtKB-UniRule"/>
</dbReference>
<dbReference type="InterPro" id="IPR011130">
    <property type="entry name" value="SecA_preprotein_X-link_dom"/>
</dbReference>
<keyword evidence="6" id="KW-0479">Metal-binding</keyword>
<dbReference type="PROSITE" id="PS01312">
    <property type="entry name" value="SECA"/>
    <property type="match status" value="1"/>
</dbReference>
<keyword evidence="7 14" id="KW-0547">Nucleotide-binding</keyword>
<keyword evidence="5 14" id="KW-0963">Cytoplasm</keyword>
<dbReference type="Gene3D" id="3.40.50.300">
    <property type="entry name" value="P-loop containing nucleotide triphosphate hydrolases"/>
    <property type="match status" value="3"/>
</dbReference>
<dbReference type="EC" id="7.4.2.8" evidence="14"/>
<dbReference type="Pfam" id="PF21090">
    <property type="entry name" value="P-loop_SecA"/>
    <property type="match status" value="2"/>
</dbReference>
<dbReference type="FunFam" id="3.90.1440.10:FF:000001">
    <property type="entry name" value="Preprotein translocase subunit SecA"/>
    <property type="match status" value="1"/>
</dbReference>
<keyword evidence="10 14" id="KW-0653">Protein transport</keyword>
<dbReference type="HAMAP" id="MF_01382">
    <property type="entry name" value="SecA"/>
    <property type="match status" value="1"/>
</dbReference>
<comment type="subcellular location">
    <subcellularLocation>
        <location evidence="14">Cell membrane</location>
        <topology evidence="14">Peripheral membrane protein</topology>
        <orientation evidence="14">Cytoplasmic side</orientation>
    </subcellularLocation>
    <subcellularLocation>
        <location evidence="14">Cytoplasm</location>
    </subcellularLocation>
    <text evidence="14">Distribution is 50-50.</text>
</comment>
<evidence type="ECO:0000313" key="18">
    <source>
        <dbReference type="EMBL" id="MBB6051873.1"/>
    </source>
</evidence>
<evidence type="ECO:0000256" key="7">
    <source>
        <dbReference type="ARBA" id="ARBA00022741"/>
    </source>
</evidence>
<protein>
    <recommendedName>
        <fullName evidence="14">Protein translocase subunit SecA</fullName>
        <ecNumber evidence="14">7.4.2.8</ecNumber>
    </recommendedName>
</protein>
<dbReference type="InterPro" id="IPR020937">
    <property type="entry name" value="SecA_CS"/>
</dbReference>
<feature type="compositionally biased region" description="Basic residues" evidence="15">
    <location>
        <begin position="1103"/>
        <end position="1112"/>
    </location>
</feature>
<comment type="caution">
    <text evidence="18">The sequence shown here is derived from an EMBL/GenBank/DDBJ whole genome shotgun (WGS) entry which is preliminary data.</text>
</comment>
<reference evidence="18 19" key="1">
    <citation type="submission" date="2020-08" db="EMBL/GenBank/DDBJ databases">
        <title>Genomic Encyclopedia of Type Strains, Phase IV (KMG-IV): sequencing the most valuable type-strain genomes for metagenomic binning, comparative biology and taxonomic classification.</title>
        <authorList>
            <person name="Goeker M."/>
        </authorList>
    </citation>
    <scope>NUCLEOTIDE SEQUENCE [LARGE SCALE GENOMIC DNA]</scope>
    <source>
        <strain evidence="18 19">DSM 23562</strain>
    </source>
</reference>
<dbReference type="CDD" id="cd17928">
    <property type="entry name" value="DEXDc_SecA"/>
    <property type="match status" value="1"/>
</dbReference>
<evidence type="ECO:0000256" key="2">
    <source>
        <dbReference type="ARBA" id="ARBA00007650"/>
    </source>
</evidence>
<evidence type="ECO:0000256" key="9">
    <source>
        <dbReference type="ARBA" id="ARBA00022840"/>
    </source>
</evidence>
<accession>A0A7W9W7N7</accession>
<dbReference type="SUPFAM" id="SSF81886">
    <property type="entry name" value="Helical scaffold and wing domains of SecA"/>
    <property type="match status" value="1"/>
</dbReference>
<keyword evidence="9 14" id="KW-0067">ATP-binding</keyword>
<proteinExistence type="inferred from homology"/>
<keyword evidence="4 14" id="KW-1003">Cell membrane</keyword>
<feature type="domain" description="SecA family profile" evidence="17">
    <location>
        <begin position="1"/>
        <end position="817"/>
    </location>
</feature>
<evidence type="ECO:0000259" key="16">
    <source>
        <dbReference type="PROSITE" id="PS51192"/>
    </source>
</evidence>
<name>A0A7W9W7N7_ARMRO</name>
<dbReference type="GO" id="GO:0005829">
    <property type="term" value="C:cytosol"/>
    <property type="evidence" value="ECO:0007669"/>
    <property type="project" value="TreeGrafter"/>
</dbReference>
<evidence type="ECO:0000256" key="10">
    <source>
        <dbReference type="ARBA" id="ARBA00022927"/>
    </source>
</evidence>
<keyword evidence="3 14" id="KW-0813">Transport</keyword>
<dbReference type="PROSITE" id="PS51192">
    <property type="entry name" value="HELICASE_ATP_BIND_1"/>
    <property type="match status" value="1"/>
</dbReference>
<evidence type="ECO:0000256" key="4">
    <source>
        <dbReference type="ARBA" id="ARBA00022475"/>
    </source>
</evidence>
<evidence type="ECO:0000256" key="3">
    <source>
        <dbReference type="ARBA" id="ARBA00022448"/>
    </source>
</evidence>
<dbReference type="GO" id="GO:0065002">
    <property type="term" value="P:intracellular protein transmembrane transport"/>
    <property type="evidence" value="ECO:0007669"/>
    <property type="project" value="UniProtKB-UniRule"/>
</dbReference>
<dbReference type="EMBL" id="JACHGW010000003">
    <property type="protein sequence ID" value="MBB6051873.1"/>
    <property type="molecule type" value="Genomic_DNA"/>
</dbReference>
<dbReference type="GO" id="GO:0031522">
    <property type="term" value="C:cell envelope Sec protein transport complex"/>
    <property type="evidence" value="ECO:0007669"/>
    <property type="project" value="UniProtKB-ARBA"/>
</dbReference>
<dbReference type="GO" id="GO:0006605">
    <property type="term" value="P:protein targeting"/>
    <property type="evidence" value="ECO:0007669"/>
    <property type="project" value="UniProtKB-UniRule"/>
</dbReference>
<dbReference type="Proteomes" id="UP000520814">
    <property type="component" value="Unassembled WGS sequence"/>
</dbReference>
<evidence type="ECO:0000256" key="13">
    <source>
        <dbReference type="ARBA" id="ARBA00023136"/>
    </source>
</evidence>
<dbReference type="Gene3D" id="3.10.450.50">
    <property type="match status" value="1"/>
</dbReference>
<dbReference type="Gene3D" id="3.90.1440.10">
    <property type="entry name" value="SecA, preprotein cross-linking domain"/>
    <property type="match status" value="1"/>
</dbReference>
<evidence type="ECO:0000256" key="12">
    <source>
        <dbReference type="ARBA" id="ARBA00023010"/>
    </source>
</evidence>
<dbReference type="InterPro" id="IPR011116">
    <property type="entry name" value="SecA_Wing/Scaffold"/>
</dbReference>
<dbReference type="PANTHER" id="PTHR30612:SF0">
    <property type="entry name" value="CHLOROPLAST PROTEIN-TRANSPORTING ATPASE"/>
    <property type="match status" value="1"/>
</dbReference>
<dbReference type="InterPro" id="IPR014018">
    <property type="entry name" value="SecA_motor_DEAD"/>
</dbReference>
<dbReference type="InterPro" id="IPR000185">
    <property type="entry name" value="SecA"/>
</dbReference>
<evidence type="ECO:0000256" key="8">
    <source>
        <dbReference type="ARBA" id="ARBA00022833"/>
    </source>
</evidence>
<evidence type="ECO:0000256" key="5">
    <source>
        <dbReference type="ARBA" id="ARBA00022490"/>
    </source>
</evidence>
<dbReference type="PANTHER" id="PTHR30612">
    <property type="entry name" value="SECA INNER MEMBRANE COMPONENT OF SEC PROTEIN SECRETION SYSTEM"/>
    <property type="match status" value="1"/>
</dbReference>
<evidence type="ECO:0000256" key="1">
    <source>
        <dbReference type="ARBA" id="ARBA00001947"/>
    </source>
</evidence>
<dbReference type="SMART" id="SM00958">
    <property type="entry name" value="SecA_PP_bind"/>
    <property type="match status" value="1"/>
</dbReference>
<keyword evidence="11 14" id="KW-1278">Translocase</keyword>
<feature type="binding site" evidence="14">
    <location>
        <position position="679"/>
    </location>
    <ligand>
        <name>ATP</name>
        <dbReference type="ChEBI" id="CHEBI:30616"/>
    </ligand>
</feature>
<dbReference type="SUPFAM" id="SSF52540">
    <property type="entry name" value="P-loop containing nucleoside triphosphate hydrolases"/>
    <property type="match status" value="2"/>
</dbReference>
<dbReference type="GO" id="GO:0043952">
    <property type="term" value="P:protein transport by the Sec complex"/>
    <property type="evidence" value="ECO:0007669"/>
    <property type="project" value="TreeGrafter"/>
</dbReference>
<evidence type="ECO:0000256" key="14">
    <source>
        <dbReference type="HAMAP-Rule" id="MF_01382"/>
    </source>
</evidence>
<dbReference type="SUPFAM" id="SSF81767">
    <property type="entry name" value="Pre-protein crosslinking domain of SecA"/>
    <property type="match status" value="1"/>
</dbReference>
<keyword evidence="12 14" id="KW-0811">Translocation</keyword>
<dbReference type="InterPro" id="IPR011115">
    <property type="entry name" value="SecA_DEAD"/>
</dbReference>
<dbReference type="InterPro" id="IPR004027">
    <property type="entry name" value="SEC_C_motif"/>
</dbReference>
<feature type="domain" description="Helicase ATP-binding" evidence="16">
    <location>
        <begin position="104"/>
        <end position="295"/>
    </location>
</feature>
<keyword evidence="19" id="KW-1185">Reference proteome</keyword>
<dbReference type="FunFam" id="1.10.3060.10:FF:000003">
    <property type="entry name" value="Protein translocase subunit SecA"/>
    <property type="match status" value="1"/>
</dbReference>
<dbReference type="GO" id="GO:0005886">
    <property type="term" value="C:plasma membrane"/>
    <property type="evidence" value="ECO:0007669"/>
    <property type="project" value="UniProtKB-SubCell"/>
</dbReference>
<dbReference type="FunFam" id="3.40.50.300:FF:000113">
    <property type="entry name" value="Preprotein translocase subunit SecA"/>
    <property type="match status" value="1"/>
</dbReference>